<sequence length="44" mass="5354">MRLKYFEIIVKKKFNQNSSALLNHVQVFNQDYFTFYCYGNQAIE</sequence>
<reference evidence="1 2" key="1">
    <citation type="submission" date="2018-06" db="EMBL/GenBank/DDBJ databases">
        <title>Genomic Encyclopedia of Archaeal and Bacterial Type Strains, Phase II (KMG-II): from individual species to whole genera.</title>
        <authorList>
            <person name="Goeker M."/>
        </authorList>
    </citation>
    <scope>NUCLEOTIDE SEQUENCE [LARGE SCALE GENOMIC DNA]</scope>
    <source>
        <strain evidence="1 2">DSM 22686</strain>
    </source>
</reference>
<evidence type="ECO:0000313" key="1">
    <source>
        <dbReference type="EMBL" id="PZX50112.1"/>
    </source>
</evidence>
<name>A0A2W7SHA7_9BACT</name>
<dbReference type="AlphaFoldDB" id="A0A2W7SHA7"/>
<proteinExistence type="predicted"/>
<accession>A0A2W7SHA7</accession>
<gene>
    <name evidence="1" type="ORF">LV84_04129</name>
</gene>
<comment type="caution">
    <text evidence="1">The sequence shown here is derived from an EMBL/GenBank/DDBJ whole genome shotgun (WGS) entry which is preliminary data.</text>
</comment>
<dbReference type="EMBL" id="QKZU01000025">
    <property type="protein sequence ID" value="PZX50112.1"/>
    <property type="molecule type" value="Genomic_DNA"/>
</dbReference>
<dbReference type="Proteomes" id="UP000249115">
    <property type="component" value="Unassembled WGS sequence"/>
</dbReference>
<evidence type="ECO:0000313" key="2">
    <source>
        <dbReference type="Proteomes" id="UP000249115"/>
    </source>
</evidence>
<protein>
    <submittedName>
        <fullName evidence="1">Uncharacterized protein</fullName>
    </submittedName>
</protein>
<organism evidence="1 2">
    <name type="scientific">Algoriphagus ratkowskyi</name>
    <dbReference type="NCBI Taxonomy" id="57028"/>
    <lineage>
        <taxon>Bacteria</taxon>
        <taxon>Pseudomonadati</taxon>
        <taxon>Bacteroidota</taxon>
        <taxon>Cytophagia</taxon>
        <taxon>Cytophagales</taxon>
        <taxon>Cyclobacteriaceae</taxon>
        <taxon>Algoriphagus</taxon>
    </lineage>
</organism>